<sequence length="149" mass="16318">MIRLAGVTTADDILRVARDQLRCADVLLTRVEEPTQIILARANPQGALIPESIDYSICQHVKAMDFPLVVDDALSHPLVRLNRSVVECGLLSYIGAPVHFSRDGLPSGAVCAYEHRPRRWSDTDISMIVAAAGQLDQLFAARQLAPAFL</sequence>
<dbReference type="PANTHER" id="PTHR43102:SF2">
    <property type="entry name" value="GAF DOMAIN-CONTAINING PROTEIN"/>
    <property type="match status" value="1"/>
</dbReference>
<dbReference type="EMBL" id="FWFS01000006">
    <property type="protein sequence ID" value="SLN45493.1"/>
    <property type="molecule type" value="Genomic_DNA"/>
</dbReference>
<dbReference type="Gene3D" id="3.30.450.40">
    <property type="match status" value="1"/>
</dbReference>
<dbReference type="InterPro" id="IPR029016">
    <property type="entry name" value="GAF-like_dom_sf"/>
</dbReference>
<dbReference type="PANTHER" id="PTHR43102">
    <property type="entry name" value="SLR1143 PROTEIN"/>
    <property type="match status" value="1"/>
</dbReference>
<accession>A0A1Y5SQP2</accession>
<dbReference type="Proteomes" id="UP000193862">
    <property type="component" value="Unassembled WGS sequence"/>
</dbReference>
<dbReference type="AlphaFoldDB" id="A0A1Y5SQP2"/>
<organism evidence="2 3">
    <name type="scientific">Aquimixticola soesokkakensis</name>
    <dbReference type="NCBI Taxonomy" id="1519096"/>
    <lineage>
        <taxon>Bacteria</taxon>
        <taxon>Pseudomonadati</taxon>
        <taxon>Pseudomonadota</taxon>
        <taxon>Alphaproteobacteria</taxon>
        <taxon>Rhodobacterales</taxon>
        <taxon>Paracoccaceae</taxon>
        <taxon>Aquimixticola</taxon>
    </lineage>
</organism>
<protein>
    <submittedName>
        <fullName evidence="2">GAF domain protein</fullName>
    </submittedName>
</protein>
<dbReference type="Pfam" id="PF01590">
    <property type="entry name" value="GAF"/>
    <property type="match status" value="1"/>
</dbReference>
<keyword evidence="3" id="KW-1185">Reference proteome</keyword>
<evidence type="ECO:0000313" key="3">
    <source>
        <dbReference type="Proteomes" id="UP000193862"/>
    </source>
</evidence>
<reference evidence="2 3" key="1">
    <citation type="submission" date="2017-03" db="EMBL/GenBank/DDBJ databases">
        <authorList>
            <person name="Afonso C.L."/>
            <person name="Miller P.J."/>
            <person name="Scott M.A."/>
            <person name="Spackman E."/>
            <person name="Goraichik I."/>
            <person name="Dimitrov K.M."/>
            <person name="Suarez D.L."/>
            <person name="Swayne D.E."/>
        </authorList>
    </citation>
    <scope>NUCLEOTIDE SEQUENCE [LARGE SCALE GENOMIC DNA]</scope>
    <source>
        <strain evidence="2 3">CECT 8620</strain>
    </source>
</reference>
<feature type="domain" description="GAF" evidence="1">
    <location>
        <begin position="8"/>
        <end position="135"/>
    </location>
</feature>
<proteinExistence type="predicted"/>
<dbReference type="SUPFAM" id="SSF55781">
    <property type="entry name" value="GAF domain-like"/>
    <property type="match status" value="1"/>
</dbReference>
<dbReference type="InterPro" id="IPR003018">
    <property type="entry name" value="GAF"/>
</dbReference>
<dbReference type="RefSeq" id="WP_085836552.1">
    <property type="nucleotide sequence ID" value="NZ_FWFS01000006.1"/>
</dbReference>
<dbReference type="OrthoDB" id="9816309at2"/>
<gene>
    <name evidence="2" type="ORF">AQS8620_01857</name>
</gene>
<evidence type="ECO:0000259" key="1">
    <source>
        <dbReference type="Pfam" id="PF01590"/>
    </source>
</evidence>
<evidence type="ECO:0000313" key="2">
    <source>
        <dbReference type="EMBL" id="SLN45493.1"/>
    </source>
</evidence>
<name>A0A1Y5SQP2_9RHOB</name>